<dbReference type="InterPro" id="IPR015943">
    <property type="entry name" value="WD40/YVTN_repeat-like_dom_sf"/>
</dbReference>
<dbReference type="InterPro" id="IPR001680">
    <property type="entry name" value="WD40_rpt"/>
</dbReference>
<evidence type="ECO:0000256" key="3">
    <source>
        <dbReference type="ARBA" id="ARBA00037931"/>
    </source>
</evidence>
<keyword evidence="1 5" id="KW-0853">WD repeat</keyword>
<dbReference type="Pfam" id="PF00400">
    <property type="entry name" value="WD40"/>
    <property type="match status" value="3"/>
</dbReference>
<evidence type="ECO:0000256" key="5">
    <source>
        <dbReference type="PROSITE-ProRule" id="PRU00221"/>
    </source>
</evidence>
<evidence type="ECO:0000256" key="2">
    <source>
        <dbReference type="ARBA" id="ARBA00022737"/>
    </source>
</evidence>
<dbReference type="EMBL" id="LK023329">
    <property type="protein sequence ID" value="CDS09072.1"/>
    <property type="molecule type" value="Genomic_DNA"/>
</dbReference>
<comment type="similarity">
    <text evidence="3">Belongs to the WD repeat ASA1 family.</text>
</comment>
<gene>
    <name evidence="6" type="ORF">LRAMOSA10432</name>
</gene>
<evidence type="ECO:0000313" key="6">
    <source>
        <dbReference type="EMBL" id="CDS09072.1"/>
    </source>
</evidence>
<protein>
    <recommendedName>
        <fullName evidence="4">ASTRA-associated protein 1</fullName>
    </recommendedName>
</protein>
<dbReference type="SMART" id="SM00320">
    <property type="entry name" value="WD40"/>
    <property type="match status" value="6"/>
</dbReference>
<dbReference type="SUPFAM" id="SSF50978">
    <property type="entry name" value="WD40 repeat-like"/>
    <property type="match status" value="1"/>
</dbReference>
<sequence>MNSAAVQAPAYVFRKHTSAVNAVTLFANDQYLASSDASGMVLIWKMRSRRVILEWKAHDKDCTHIVVYDNGNRLISQGRDNVIHVWRLLLDDDGDSSKELLQSIPYVSLNFCRLSLCKHQGDTLVALPFRGDTTSIDVYCLEKDLWIYHGVGEQLKEERRLCMAVQVFSKGSHVYCLAGYEDGSVCLWHMDQKLLLWDIKEHTEPILDLAVDMDHQFGISTSAGRELVKYTLFGNSDAPVVNKTLAKKSGLNTVAIRHDSKIVATGGLDGRIRVFSFKSLKPLAVLSYHRESIYSIDFSVNMDDNVDHWLIGVSKDTRISMWSLY</sequence>
<dbReference type="InterPro" id="IPR036322">
    <property type="entry name" value="WD40_repeat_dom_sf"/>
</dbReference>
<dbReference type="PANTHER" id="PTHR19854:SF1">
    <property type="entry name" value="GUANINE NUCLEOTIDE-BINDING PROTEIN SUBUNIT BETA-LIKE PROTEIN 1"/>
    <property type="match status" value="1"/>
</dbReference>
<feature type="repeat" description="WD" evidence="5">
    <location>
        <begin position="13"/>
        <end position="54"/>
    </location>
</feature>
<accession>A0A077WQW2</accession>
<dbReference type="AlphaFoldDB" id="A0A077WQW2"/>
<evidence type="ECO:0000256" key="1">
    <source>
        <dbReference type="ARBA" id="ARBA00022574"/>
    </source>
</evidence>
<dbReference type="Gene3D" id="2.130.10.10">
    <property type="entry name" value="YVTN repeat-like/Quinoprotein amine dehydrogenase"/>
    <property type="match status" value="2"/>
</dbReference>
<dbReference type="PROSITE" id="PS50082">
    <property type="entry name" value="WD_REPEATS_2"/>
    <property type="match status" value="2"/>
</dbReference>
<dbReference type="OrthoDB" id="7668193at2759"/>
<organism evidence="6">
    <name type="scientific">Lichtheimia ramosa</name>
    <dbReference type="NCBI Taxonomy" id="688394"/>
    <lineage>
        <taxon>Eukaryota</taxon>
        <taxon>Fungi</taxon>
        <taxon>Fungi incertae sedis</taxon>
        <taxon>Mucoromycota</taxon>
        <taxon>Mucoromycotina</taxon>
        <taxon>Mucoromycetes</taxon>
        <taxon>Mucorales</taxon>
        <taxon>Lichtheimiaceae</taxon>
        <taxon>Lichtheimia</taxon>
    </lineage>
</organism>
<dbReference type="PANTHER" id="PTHR19854">
    <property type="entry name" value="TRANSDUCIN BETA-LIKE 3"/>
    <property type="match status" value="1"/>
</dbReference>
<name>A0A077WQW2_9FUNG</name>
<evidence type="ECO:0000256" key="4">
    <source>
        <dbReference type="ARBA" id="ARBA00040563"/>
    </source>
</evidence>
<proteinExistence type="inferred from homology"/>
<feature type="repeat" description="WD" evidence="5">
    <location>
        <begin position="55"/>
        <end position="88"/>
    </location>
</feature>
<reference evidence="6" key="1">
    <citation type="journal article" date="2014" name="Genome Announc.">
        <title>De novo whole-genome sequence and genome annotation of Lichtheimia ramosa.</title>
        <authorList>
            <person name="Linde J."/>
            <person name="Schwartze V."/>
            <person name="Binder U."/>
            <person name="Lass-Florl C."/>
            <person name="Voigt K."/>
            <person name="Horn F."/>
        </authorList>
    </citation>
    <scope>NUCLEOTIDE SEQUENCE</scope>
    <source>
        <strain evidence="6">JMRC FSU:6197</strain>
    </source>
</reference>
<keyword evidence="2" id="KW-0677">Repeat</keyword>